<reference evidence="3 4" key="1">
    <citation type="journal article" date="2015" name="Genome Announc.">
        <title>Draft Genome Sequences of Marine Isolates of Thalassomonas viridans and Thalassomonas actiniarum.</title>
        <authorList>
            <person name="Olonade I."/>
            <person name="van Zyl L.J."/>
            <person name="Trindade M."/>
        </authorList>
    </citation>
    <scope>NUCLEOTIDE SEQUENCE [LARGE SCALE GENOMIC DNA]</scope>
    <source>
        <strain evidence="3 4">A5K-106</strain>
    </source>
</reference>
<dbReference type="KEGG" id="tact:SG35_005600"/>
<organism evidence="3 4">
    <name type="scientific">Thalassomonas actiniarum</name>
    <dbReference type="NCBI Taxonomy" id="485447"/>
    <lineage>
        <taxon>Bacteria</taxon>
        <taxon>Pseudomonadati</taxon>
        <taxon>Pseudomonadota</taxon>
        <taxon>Gammaproteobacteria</taxon>
        <taxon>Alteromonadales</taxon>
        <taxon>Colwelliaceae</taxon>
        <taxon>Thalassomonas</taxon>
    </lineage>
</organism>
<evidence type="ECO:0000313" key="4">
    <source>
        <dbReference type="Proteomes" id="UP000032568"/>
    </source>
</evidence>
<dbReference type="SUPFAM" id="SSF55961">
    <property type="entry name" value="Bet v1-like"/>
    <property type="match status" value="1"/>
</dbReference>
<feature type="domain" description="Activator of Hsp90 ATPase homologue 1/2-like C-terminal" evidence="2">
    <location>
        <begin position="13"/>
        <end position="129"/>
    </location>
</feature>
<dbReference type="RefSeq" id="WP_044833175.1">
    <property type="nucleotide sequence ID" value="NZ_CP059735.1"/>
</dbReference>
<protein>
    <submittedName>
        <fullName evidence="3">SRPBCC domain-containing protein</fullName>
    </submittedName>
</protein>
<keyword evidence="4" id="KW-1185">Reference proteome</keyword>
<name>A0AAE9YTP5_9GAMM</name>
<accession>A0AAE9YTP5</accession>
<dbReference type="EMBL" id="CP059735">
    <property type="protein sequence ID" value="WDE00129.1"/>
    <property type="molecule type" value="Genomic_DNA"/>
</dbReference>
<dbReference type="Gene3D" id="3.30.530.20">
    <property type="match status" value="1"/>
</dbReference>
<dbReference type="CDD" id="cd07814">
    <property type="entry name" value="SRPBCC_CalC_Aha1-like"/>
    <property type="match status" value="1"/>
</dbReference>
<evidence type="ECO:0000313" key="3">
    <source>
        <dbReference type="EMBL" id="WDE00129.1"/>
    </source>
</evidence>
<reference evidence="3 4" key="2">
    <citation type="journal article" date="2022" name="Mar. Drugs">
        <title>Bioassay-Guided Fractionation Leads to the Detection of Cholic Acid Generated by the Rare Thalassomonas sp.</title>
        <authorList>
            <person name="Pheiffer F."/>
            <person name="Schneider Y.K."/>
            <person name="Hansen E.H."/>
            <person name="Andersen J.H."/>
            <person name="Isaksson J."/>
            <person name="Busche T."/>
            <person name="R C."/>
            <person name="Kalinowski J."/>
            <person name="Zyl L.V."/>
            <person name="Trindade M."/>
        </authorList>
    </citation>
    <scope>NUCLEOTIDE SEQUENCE [LARGE SCALE GENOMIC DNA]</scope>
    <source>
        <strain evidence="3 4">A5K-106</strain>
    </source>
</reference>
<sequence length="147" mass="16437">MAKVKHQVGIDGTIEQVFSTLTTNEGFAGWWASSATISPEIGGKIALTFDNLTTLYFEYQDILENEKVAILCTGGPGAWQDSELLFELVQASDQVYLTLTHTNEASSEDDFLYFSTKWTCYLLSLRDFVEIGRGRPYPNDIKIHVGD</sequence>
<evidence type="ECO:0000256" key="1">
    <source>
        <dbReference type="ARBA" id="ARBA00006817"/>
    </source>
</evidence>
<dbReference type="InterPro" id="IPR023393">
    <property type="entry name" value="START-like_dom_sf"/>
</dbReference>
<evidence type="ECO:0000259" key="2">
    <source>
        <dbReference type="Pfam" id="PF08327"/>
    </source>
</evidence>
<comment type="similarity">
    <text evidence="1">Belongs to the AHA1 family.</text>
</comment>
<dbReference type="Pfam" id="PF08327">
    <property type="entry name" value="AHSA1"/>
    <property type="match status" value="1"/>
</dbReference>
<gene>
    <name evidence="3" type="ORF">SG35_005600</name>
</gene>
<proteinExistence type="inferred from homology"/>
<dbReference type="AlphaFoldDB" id="A0AAE9YTP5"/>
<dbReference type="Proteomes" id="UP000032568">
    <property type="component" value="Chromosome"/>
</dbReference>
<dbReference type="InterPro" id="IPR013538">
    <property type="entry name" value="ASHA1/2-like_C"/>
</dbReference>